<evidence type="ECO:0000313" key="1">
    <source>
        <dbReference type="EMBL" id="AUV58039.1"/>
    </source>
</evidence>
<reference evidence="1" key="1">
    <citation type="submission" date="2018-01" db="EMBL/GenBank/DDBJ databases">
        <title>Draft genome sequence of Bandra megavirus.</title>
        <authorList>
            <person name="Chatterjee A."/>
            <person name="Yadav R."/>
            <person name="Kondabagil K."/>
        </authorList>
    </citation>
    <scope>NUCLEOTIDE SEQUENCE</scope>
    <source>
        <strain evidence="1">KK-1</strain>
    </source>
</reference>
<proteinExistence type="predicted"/>
<name>A0A2K9V750_9VIRU</name>
<protein>
    <submittedName>
        <fullName evidence="1">Uncharacterized protein</fullName>
    </submittedName>
</protein>
<dbReference type="EMBL" id="MG779299">
    <property type="protein sequence ID" value="AUV58039.1"/>
    <property type="molecule type" value="Genomic_DNA"/>
</dbReference>
<organism evidence="1">
    <name type="scientific">Bandra megavirus</name>
    <dbReference type="NCBI Taxonomy" id="2071566"/>
    <lineage>
        <taxon>Viruses</taxon>
        <taxon>Varidnaviria</taxon>
        <taxon>Bamfordvirae</taxon>
        <taxon>Nucleocytoviricota</taxon>
        <taxon>Megaviricetes</taxon>
        <taxon>Imitervirales</taxon>
        <taxon>Mimiviridae</taxon>
        <taxon>Megamimivirinae</taxon>
        <taxon>Megavirus</taxon>
    </lineage>
</organism>
<accession>A0A2K9V750</accession>
<sequence>MESSNVGNAVAHAGNVCVNNFDQKQVDIDQKQIDTKISNSADIVSKIEFDNGEFNYIVEFVNKSSSDNTITIKCTHKEEFYCWSFTTNDIIKTSTLINKQDSPSLNINIKPEMLFNIFSAHKNNTLDKIYQIKFPVKFDSHESSVTIELATILPMMDSYVDTKFITLYPKKIDEVERCSLKFMRLNHLIQQKNQENIQKINKEIEEMQVTQSAFSEYVREKYAKIDDLSEDPTEEEKETEFVAQFKKFLTKPEYINIIIDALKPTLNNYVTKAFLETELEDFALESEYVSKTVYNSDKPTFAKKTDLDKYVLKPV</sequence>